<feature type="region of interest" description="Disordered" evidence="2">
    <location>
        <begin position="49"/>
        <end position="612"/>
    </location>
</feature>
<gene>
    <name evidence="3" type="ORF">TRAPUB_6743</name>
</gene>
<feature type="compositionally biased region" description="Low complexity" evidence="2">
    <location>
        <begin position="115"/>
        <end position="124"/>
    </location>
</feature>
<keyword evidence="4" id="KW-1185">Reference proteome</keyword>
<dbReference type="EMBL" id="MNAD01001650">
    <property type="protein sequence ID" value="OJT02749.1"/>
    <property type="molecule type" value="Genomic_DNA"/>
</dbReference>
<feature type="compositionally biased region" description="Basic residues" evidence="2">
    <location>
        <begin position="78"/>
        <end position="92"/>
    </location>
</feature>
<feature type="region of interest" description="Disordered" evidence="2">
    <location>
        <begin position="1"/>
        <end position="28"/>
    </location>
</feature>
<feature type="compositionally biased region" description="Pro residues" evidence="2">
    <location>
        <begin position="438"/>
        <end position="451"/>
    </location>
</feature>
<feature type="compositionally biased region" description="Polar residues" evidence="2">
    <location>
        <begin position="679"/>
        <end position="695"/>
    </location>
</feature>
<proteinExistence type="predicted"/>
<feature type="compositionally biased region" description="Basic residues" evidence="2">
    <location>
        <begin position="281"/>
        <end position="291"/>
    </location>
</feature>
<evidence type="ECO:0000256" key="1">
    <source>
        <dbReference type="SAM" id="Coils"/>
    </source>
</evidence>
<evidence type="ECO:0008006" key="5">
    <source>
        <dbReference type="Google" id="ProtNLM"/>
    </source>
</evidence>
<feature type="compositionally biased region" description="Basic and acidic residues" evidence="2">
    <location>
        <begin position="1035"/>
        <end position="1048"/>
    </location>
</feature>
<feature type="compositionally biased region" description="Basic and acidic residues" evidence="2">
    <location>
        <begin position="66"/>
        <end position="77"/>
    </location>
</feature>
<dbReference type="Proteomes" id="UP000184267">
    <property type="component" value="Unassembled WGS sequence"/>
</dbReference>
<keyword evidence="1" id="KW-0175">Coiled coil</keyword>
<accession>A0A1M2V554</accession>
<protein>
    <recommendedName>
        <fullName evidence="5">Chromo domain-containing protein</fullName>
    </recommendedName>
</protein>
<feature type="compositionally biased region" description="Polar residues" evidence="2">
    <location>
        <begin position="407"/>
        <end position="417"/>
    </location>
</feature>
<dbReference type="OMA" id="RYKVKWA"/>
<organism evidence="3 4">
    <name type="scientific">Trametes pubescens</name>
    <name type="common">White-rot fungus</name>
    <dbReference type="NCBI Taxonomy" id="154538"/>
    <lineage>
        <taxon>Eukaryota</taxon>
        <taxon>Fungi</taxon>
        <taxon>Dikarya</taxon>
        <taxon>Basidiomycota</taxon>
        <taxon>Agaricomycotina</taxon>
        <taxon>Agaricomycetes</taxon>
        <taxon>Polyporales</taxon>
        <taxon>Polyporaceae</taxon>
        <taxon>Trametes</taxon>
    </lineage>
</organism>
<comment type="caution">
    <text evidence="3">The sequence shown here is derived from an EMBL/GenBank/DDBJ whole genome shotgun (WGS) entry which is preliminary data.</text>
</comment>
<evidence type="ECO:0000313" key="3">
    <source>
        <dbReference type="EMBL" id="OJT02749.1"/>
    </source>
</evidence>
<sequence>MSRGNHDSSPFESDSDDTQTRFIPRDDDDENLWDAIEILEERGDKYKVRWDGFDRKTGKPWPPTWEFKRDCNDELKHTWKMKKQAKKNRKKSTANGRQSKVRGSIASAKGKTRSESTSTATTTRQSRRNAKDPIPSTSARPPSRALSPRASTSHAPLPAPGPSRQRKSARDSCEDDTSGAAAESVRPRKKRKVEVEIVKSSPARPPAPPESSHEVVARKKFGKVVVSPADVEDEDANTPHTVRNGSARPAGSAKGKGRALDSVEGGDEGTSAAVPLSKVGPPRHLKRKRQSKSHESVPSRTHSGGARGSESPVILGRPRQEPIGQHESGRSSSRSAKVTPSGSSSHSPARQPIRPPNATNGRAPNPKAVVNSRRSKSSTLAQLEQESESDDEELMNPSFLKALQKAKSWSASAQISPETKRVLAQEEEESTQEAANWIPPPSPPAVQPDSPPQAERQPVRSSSHRRDENAEAGPSKPSGRPALQGRPSANDTFSREGIVPETQPYPGPGSSDHRTRPSPSDAFVTGQNLPSTPPRALFERQPTSSQIPSSVKAKMKPKRKTTKELRPVPVMSPSVFRSHLPSADDEEIEEFSSPEKDTRRKKRALDIPTQDSIEEAVFTQHMDSFMDWEGGAQPAAEENRLELSLGPRLPPPDEEGGPRLAMTTVLAKAPSKGAPLKPQNLQKSRSCGSCQQQVPRNGPKRIASHRHVDLSLNTQIAELNATLEEKEEQLTQLEAQMEELLSHIAQLKTERTEETASHQAELKALQEASDDKNEQISQLESQLVELQLQLTQQASDADNERERHELQVQELRESLEERSEQLSQLESALVELQEELATAVADSERFVAAARDAADSDHKHAEQILTAQQQVTTLEQELTDVRARLLKAEEESAALTSRLATSTQEWERRFKYAEDDRDMFKNLYSEASTHATRLAAENAELETRATLAEGQVRDGLAMIRGTFEGQVRTLREEAEKWRAMCAVLTAKDARTDDDVRRRAVLEPRLREENARLKEEAEIVRADMEKMAAIITQMTEQRERSEEDAHADADAEMDEDGEADAEDSSPWHGKAFRVLNGGRSISPRGSLEPGELEEIVYACHYVQDGRLCHKPFATPEDVAEHAQKAHYPDVVELIGM</sequence>
<feature type="compositionally biased region" description="Acidic residues" evidence="2">
    <location>
        <begin position="1049"/>
        <end position="1062"/>
    </location>
</feature>
<dbReference type="STRING" id="154538.A0A1M2V554"/>
<reference evidence="3 4" key="1">
    <citation type="submission" date="2016-10" db="EMBL/GenBank/DDBJ databases">
        <title>Genome sequence of the basidiomycete white-rot fungus Trametes pubescens.</title>
        <authorList>
            <person name="Makela M.R."/>
            <person name="Granchi Z."/>
            <person name="Peng M."/>
            <person name="De Vries R.P."/>
            <person name="Grigoriev I."/>
            <person name="Riley R."/>
            <person name="Hilden K."/>
        </authorList>
    </citation>
    <scope>NUCLEOTIDE SEQUENCE [LARGE SCALE GENOMIC DNA]</scope>
    <source>
        <strain evidence="3 4">FBCC735</strain>
    </source>
</reference>
<dbReference type="Gene3D" id="1.10.287.1490">
    <property type="match status" value="1"/>
</dbReference>
<feature type="region of interest" description="Disordered" evidence="2">
    <location>
        <begin position="1033"/>
        <end position="1069"/>
    </location>
</feature>
<dbReference type="OrthoDB" id="3647690at2759"/>
<evidence type="ECO:0000256" key="2">
    <source>
        <dbReference type="SAM" id="MobiDB-lite"/>
    </source>
</evidence>
<name>A0A1M2V554_TRAPU</name>
<feature type="compositionally biased region" description="Acidic residues" evidence="2">
    <location>
        <begin position="583"/>
        <end position="592"/>
    </location>
</feature>
<feature type="compositionally biased region" description="Acidic residues" evidence="2">
    <location>
        <begin position="385"/>
        <end position="394"/>
    </location>
</feature>
<dbReference type="AlphaFoldDB" id="A0A1M2V554"/>
<evidence type="ECO:0000313" key="4">
    <source>
        <dbReference type="Proteomes" id="UP000184267"/>
    </source>
</evidence>
<feature type="coiled-coil region" evidence="1">
    <location>
        <begin position="709"/>
        <end position="905"/>
    </location>
</feature>
<feature type="compositionally biased region" description="Polar residues" evidence="2">
    <location>
        <begin position="330"/>
        <end position="348"/>
    </location>
</feature>
<feature type="region of interest" description="Disordered" evidence="2">
    <location>
        <begin position="670"/>
        <end position="698"/>
    </location>
</feature>